<keyword evidence="5" id="KW-1185">Reference proteome</keyword>
<dbReference type="EMBL" id="JAWSTH010000104">
    <property type="protein sequence ID" value="MDW5597811.1"/>
    <property type="molecule type" value="Genomic_DNA"/>
</dbReference>
<proteinExistence type="predicted"/>
<organism evidence="4 5">
    <name type="scientific">Conexibacter stalactiti</name>
    <dbReference type="NCBI Taxonomy" id="1940611"/>
    <lineage>
        <taxon>Bacteria</taxon>
        <taxon>Bacillati</taxon>
        <taxon>Actinomycetota</taxon>
        <taxon>Thermoleophilia</taxon>
        <taxon>Solirubrobacterales</taxon>
        <taxon>Conexibacteraceae</taxon>
        <taxon>Conexibacter</taxon>
    </lineage>
</organism>
<protein>
    <submittedName>
        <fullName evidence="4">DUF1707 domain-containing protein</fullName>
    </submittedName>
</protein>
<feature type="domain" description="Cell wall-active antibiotics response LiaF-like C-terminal" evidence="3">
    <location>
        <begin position="99"/>
        <end position="159"/>
    </location>
</feature>
<feature type="domain" description="DUF1707" evidence="2">
    <location>
        <begin position="7"/>
        <end position="57"/>
    </location>
</feature>
<dbReference type="PANTHER" id="PTHR40763:SF4">
    <property type="entry name" value="DUF1707 DOMAIN-CONTAINING PROTEIN"/>
    <property type="match status" value="1"/>
</dbReference>
<dbReference type="Proteomes" id="UP001284601">
    <property type="component" value="Unassembled WGS sequence"/>
</dbReference>
<evidence type="ECO:0000259" key="2">
    <source>
        <dbReference type="Pfam" id="PF08044"/>
    </source>
</evidence>
<reference evidence="5" key="1">
    <citation type="submission" date="2023-07" db="EMBL/GenBank/DDBJ databases">
        <title>Conexibacter stalactiti sp. nov., isolated from stalactites in a lava cave and emended description of the genus Conexibacter.</title>
        <authorList>
            <person name="Lee S.D."/>
        </authorList>
    </citation>
    <scope>NUCLEOTIDE SEQUENCE [LARGE SCALE GENOMIC DNA]</scope>
    <source>
        <strain evidence="5">KCTC 39840</strain>
    </source>
</reference>
<dbReference type="Pfam" id="PF09922">
    <property type="entry name" value="LiaF-like_C"/>
    <property type="match status" value="1"/>
</dbReference>
<evidence type="ECO:0000313" key="5">
    <source>
        <dbReference type="Proteomes" id="UP001284601"/>
    </source>
</evidence>
<dbReference type="InterPro" id="IPR012551">
    <property type="entry name" value="DUF1707_SHOCT-like"/>
</dbReference>
<accession>A0ABU4HWV9</accession>
<feature type="region of interest" description="Disordered" evidence="1">
    <location>
        <begin position="188"/>
        <end position="211"/>
    </location>
</feature>
<sequence>MPDSPAMRASDADRERAATLLRDSAADGRLTVEELTDRLELAWSAKTLDQLTELTADVDRGDTPQPLAATAPAGPATPRLKATSWLVAVMGGTSRKGRWRADRQVRAIAVMGGCDIDLRNAELEGGEVTITAIAVMGGIDICVPEGVAVEVGGFVLMGGKDTKVDGVPRPGAPLVRVRAFGLMGGVSVHTPKRRRSREPDEERARRHTLGH</sequence>
<dbReference type="Pfam" id="PF08044">
    <property type="entry name" value="DUF1707"/>
    <property type="match status" value="1"/>
</dbReference>
<comment type="caution">
    <text evidence="4">The sequence shown here is derived from an EMBL/GenBank/DDBJ whole genome shotgun (WGS) entry which is preliminary data.</text>
</comment>
<evidence type="ECO:0000313" key="4">
    <source>
        <dbReference type="EMBL" id="MDW5597811.1"/>
    </source>
</evidence>
<dbReference type="PANTHER" id="PTHR40763">
    <property type="entry name" value="MEMBRANE PROTEIN-RELATED"/>
    <property type="match status" value="1"/>
</dbReference>
<name>A0ABU4HWV9_9ACTN</name>
<feature type="compositionally biased region" description="Low complexity" evidence="1">
    <location>
        <begin position="63"/>
        <end position="76"/>
    </location>
</feature>
<gene>
    <name evidence="4" type="ORF">R7226_25890</name>
</gene>
<dbReference type="RefSeq" id="WP_318600282.1">
    <property type="nucleotide sequence ID" value="NZ_JAWSTH010000104.1"/>
</dbReference>
<evidence type="ECO:0000259" key="3">
    <source>
        <dbReference type="Pfam" id="PF09922"/>
    </source>
</evidence>
<feature type="region of interest" description="Disordered" evidence="1">
    <location>
        <begin position="57"/>
        <end position="76"/>
    </location>
</feature>
<evidence type="ECO:0000256" key="1">
    <source>
        <dbReference type="SAM" id="MobiDB-lite"/>
    </source>
</evidence>
<dbReference type="InterPro" id="IPR024425">
    <property type="entry name" value="LiaF-like_C"/>
</dbReference>